<evidence type="ECO:0008006" key="4">
    <source>
        <dbReference type="Google" id="ProtNLM"/>
    </source>
</evidence>
<protein>
    <recommendedName>
        <fullName evidence="4">Agmatine deiminase</fullName>
    </recommendedName>
</protein>
<reference evidence="2 3" key="1">
    <citation type="submission" date="2016-11" db="EMBL/GenBank/DDBJ databases">
        <title>Mixed transmission modes and dynamic genome evolution in an obligate animal-bacterial symbiosis.</title>
        <authorList>
            <person name="Russell S.L."/>
            <person name="Corbett-Detig R.B."/>
            <person name="Cavanaugh C.M."/>
        </authorList>
    </citation>
    <scope>NUCLEOTIDE SEQUENCE [LARGE SCALE GENOMIC DNA]</scope>
    <source>
        <strain evidence="2">MA-KB16</strain>
    </source>
</reference>
<dbReference type="Pfam" id="PF04371">
    <property type="entry name" value="PAD_porph"/>
    <property type="match status" value="1"/>
</dbReference>
<dbReference type="GO" id="GO:0004668">
    <property type="term" value="F:protein-arginine deiminase activity"/>
    <property type="evidence" value="ECO:0007669"/>
    <property type="project" value="InterPro"/>
</dbReference>
<keyword evidence="1" id="KW-0378">Hydrolase</keyword>
<comment type="caution">
    <text evidence="2">The sequence shown here is derived from an EMBL/GenBank/DDBJ whole genome shotgun (WGS) entry which is preliminary data.</text>
</comment>
<dbReference type="SUPFAM" id="SSF55909">
    <property type="entry name" value="Pentein"/>
    <property type="match status" value="1"/>
</dbReference>
<dbReference type="GeneID" id="86991802"/>
<dbReference type="PANTHER" id="PTHR31377">
    <property type="entry name" value="AGMATINE DEIMINASE-RELATED"/>
    <property type="match status" value="1"/>
</dbReference>
<gene>
    <name evidence="2" type="ORF">BOV88_12325</name>
</gene>
<evidence type="ECO:0000256" key="1">
    <source>
        <dbReference type="ARBA" id="ARBA00022801"/>
    </source>
</evidence>
<dbReference type="Gene3D" id="3.75.10.10">
    <property type="entry name" value="L-arginine/glycine Amidinotransferase, Chain A"/>
    <property type="match status" value="1"/>
</dbReference>
<dbReference type="AlphaFoldDB" id="A0A1T2ID33"/>
<dbReference type="InterPro" id="IPR007466">
    <property type="entry name" value="Peptidyl-Arg-deiminase_porph"/>
</dbReference>
<name>A0A1T2ID33_SOVGS</name>
<evidence type="ECO:0000313" key="3">
    <source>
        <dbReference type="Proteomes" id="UP000190962"/>
    </source>
</evidence>
<dbReference type="Proteomes" id="UP000190962">
    <property type="component" value="Unassembled WGS sequence"/>
</dbReference>
<dbReference type="PANTHER" id="PTHR31377:SF0">
    <property type="entry name" value="AGMATINE DEIMINASE-RELATED"/>
    <property type="match status" value="1"/>
</dbReference>
<evidence type="ECO:0000313" key="2">
    <source>
        <dbReference type="EMBL" id="OOY34021.1"/>
    </source>
</evidence>
<dbReference type="GO" id="GO:0047632">
    <property type="term" value="F:agmatine deiminase activity"/>
    <property type="evidence" value="ECO:0007669"/>
    <property type="project" value="TreeGrafter"/>
</dbReference>
<organism evidence="2 3">
    <name type="scientific">Solemya velum gill symbiont</name>
    <dbReference type="NCBI Taxonomy" id="2340"/>
    <lineage>
        <taxon>Bacteria</taxon>
        <taxon>Pseudomonadati</taxon>
        <taxon>Pseudomonadota</taxon>
        <taxon>Gammaproteobacteria</taxon>
        <taxon>sulfur-oxidizing symbionts</taxon>
    </lineage>
</organism>
<proteinExistence type="predicted"/>
<dbReference type="RefSeq" id="WP_078453543.1">
    <property type="nucleotide sequence ID" value="NZ_MPNX01000025.1"/>
</dbReference>
<sequence length="354" mass="39427">MKDSIINSVWPTTRFRAEWETQDAVLITWPHENSDWQQTLAESERNYVEIATAILARQALIILVHDSEQRTHVESLLTNAVRKALFITVDSNDTWVRDYGPLSVEMEGEASLIDFRFNAWGGKYESQKDDTVSANLCNKGLFKNMHSSELVLEGGAIETNGQGAMLATRSSVISESRNSGLNAQQIEALLSEQLGLSHFHWIECNGLTGDDTDGHIDTLARFTDPETIVYATVERTHPDFGVMQNLGEQLASLRQPNGEAYRLVGLPPPPRRKSVIDDRLLAATYVNFLILNDAVLLPVYNDTNDKLAAEILQQVTSRQVIPIECNTLLEQNGSLHCATMQLAQGTVNFEGTDQ</sequence>
<accession>A0A1T2ID33</accession>
<dbReference type="EMBL" id="MPNX01000025">
    <property type="protein sequence ID" value="OOY34021.1"/>
    <property type="molecule type" value="Genomic_DNA"/>
</dbReference>
<dbReference type="GO" id="GO:0009446">
    <property type="term" value="P:putrescine biosynthetic process"/>
    <property type="evidence" value="ECO:0007669"/>
    <property type="project" value="InterPro"/>
</dbReference>